<evidence type="ECO:0000313" key="3">
    <source>
        <dbReference type="Proteomes" id="UP000078576"/>
    </source>
</evidence>
<feature type="compositionally biased region" description="Polar residues" evidence="1">
    <location>
        <begin position="470"/>
        <end position="481"/>
    </location>
</feature>
<evidence type="ECO:0000313" key="2">
    <source>
        <dbReference type="EMBL" id="KUI58646.1"/>
    </source>
</evidence>
<feature type="compositionally biased region" description="Low complexity" evidence="1">
    <location>
        <begin position="900"/>
        <end position="911"/>
    </location>
</feature>
<gene>
    <name evidence="2" type="ORF">VP1G_05876</name>
</gene>
<dbReference type="STRING" id="694573.A0A194V473"/>
<accession>A0A194V473</accession>
<dbReference type="Proteomes" id="UP000078576">
    <property type="component" value="Unassembled WGS sequence"/>
</dbReference>
<keyword evidence="3" id="KW-1185">Reference proteome</keyword>
<feature type="region of interest" description="Disordered" evidence="1">
    <location>
        <begin position="470"/>
        <end position="501"/>
    </location>
</feature>
<feature type="compositionally biased region" description="Basic residues" evidence="1">
    <location>
        <begin position="925"/>
        <end position="936"/>
    </location>
</feature>
<reference evidence="3" key="1">
    <citation type="submission" date="2014-12" db="EMBL/GenBank/DDBJ databases">
        <title>Genome Sequence of Valsa Canker Pathogens Uncovers a Specific Adaption of Colonization on Woody Bark.</title>
        <authorList>
            <person name="Yin Z."/>
            <person name="Liu H."/>
            <person name="Gao X."/>
            <person name="Li Z."/>
            <person name="Song N."/>
            <person name="Ke X."/>
            <person name="Dai Q."/>
            <person name="Wu Y."/>
            <person name="Sun Y."/>
            <person name="Xu J.-R."/>
            <person name="Kang Z.K."/>
            <person name="Wang L."/>
            <person name="Huang L."/>
        </authorList>
    </citation>
    <scope>NUCLEOTIDE SEQUENCE [LARGE SCALE GENOMIC DNA]</scope>
    <source>
        <strain evidence="3">SXYL134</strain>
    </source>
</reference>
<feature type="compositionally biased region" description="Pro residues" evidence="1">
    <location>
        <begin position="890"/>
        <end position="899"/>
    </location>
</feature>
<sequence length="992" mass="109899">MGFLRGASANSKRIVFLSGGTAGAVAQCISKISEHEAPGDFLKGESIYRNIVQGGVEGLDQERKYLDERTLQMLASGDNPENQYWGNNEVEDPITKAMRAADALDKETESLQPIDGFIRTRPRSLSLPMYGHADGMGEPSPFFVFGSPLNEDAQFSSDSDSGEQANCQRTMEEDFAGVHSKSNQHGNIREHLVLKRPPSCVGEPYKPHTTETRSTVKLLSSTSDVVLLSPPTTPEGVVYGEARLVQMRASRASKPLRNTRSFDDLELHGIRRRFNSSVNAAHLPKKASPSDLPEAKSRHLSIVEDPYSSNNLLHLPQARFVKAHTTTIRKSPTFEKRLRKRLPKPARESYVHRGTDAAGFDDEQHAMDEPFQPVLPLTEDLVIHFTSETHDPILGHVVQSFKSESFPLYPLPLALSHTEQNDPRPSIPITPELSSLEEQAWSPRVSEHHYSEESDVYDPFAARGHDVRSSNLTLRTPSPTRSAVPVYIRQPPTPSQTPPPPVMNKTASMFHEFSISSQQNAVLIQNALRSVLESYFPPQHDGGYHQFSHSLLPDMTSLWSPIFRENEVHGIKMSDRNTDLILAIGCQRGVKRDFLPALMGQIEKLGAKSSGMSRSGRLDIRYLIANAMQSFTAQPLAHQIHNNPFENPYLLACLIIPHLETYLAAHPSIRFLLLEYPAEHLATVLALQKLIGINILKVAGIINSEATSQTSDVSSSPSSICSFKSWTPFNNIDTKSLDSINLGGQPCPDNKSTLAHRRKYSFSKANYLLTCSATESEIAVFISTIWKLLIEVDSFYIPERSPSQRSRPPTAKSVKGTIIEAVTLPKLTSKFSIQDRNSNNNSSVYTHTSVFGTAELNLPVSPHYVNNGEEGGSSTPRIARSAAALAHDFPFPPPPPPRSISPSPSTASTRSQGRSTQGHMPGQRSRSRSNTRRRLGRAAEGGDDGASLYAVSVVEEGEFYDDEERRLMPMYMRQRELRKGNSRKALKWLGLA</sequence>
<name>A0A194V473_CYTMA</name>
<feature type="region of interest" description="Disordered" evidence="1">
    <location>
        <begin position="886"/>
        <end position="944"/>
    </location>
</feature>
<dbReference type="EMBL" id="KN714716">
    <property type="protein sequence ID" value="KUI58646.1"/>
    <property type="molecule type" value="Genomic_DNA"/>
</dbReference>
<evidence type="ECO:0000256" key="1">
    <source>
        <dbReference type="SAM" id="MobiDB-lite"/>
    </source>
</evidence>
<protein>
    <submittedName>
        <fullName evidence="2">Uncharacterized protein</fullName>
    </submittedName>
</protein>
<organism evidence="2 3">
    <name type="scientific">Cytospora mali</name>
    <name type="common">Apple Valsa canker fungus</name>
    <name type="synonym">Valsa mali</name>
    <dbReference type="NCBI Taxonomy" id="578113"/>
    <lineage>
        <taxon>Eukaryota</taxon>
        <taxon>Fungi</taxon>
        <taxon>Dikarya</taxon>
        <taxon>Ascomycota</taxon>
        <taxon>Pezizomycotina</taxon>
        <taxon>Sordariomycetes</taxon>
        <taxon>Sordariomycetidae</taxon>
        <taxon>Diaporthales</taxon>
        <taxon>Cytosporaceae</taxon>
        <taxon>Cytospora</taxon>
    </lineage>
</organism>
<proteinExistence type="predicted"/>
<dbReference type="AlphaFoldDB" id="A0A194V473"/>
<dbReference type="OrthoDB" id="5401106at2759"/>
<feature type="compositionally biased region" description="Pro residues" evidence="1">
    <location>
        <begin position="491"/>
        <end position="501"/>
    </location>
</feature>